<keyword evidence="1" id="KW-1133">Transmembrane helix</keyword>
<feature type="transmembrane region" description="Helical" evidence="1">
    <location>
        <begin position="6"/>
        <end position="26"/>
    </location>
</feature>
<accession>A0ABV0EP49</accession>
<comment type="caution">
    <text evidence="2">The sequence shown here is derived from an EMBL/GenBank/DDBJ whole genome shotgun (WGS) entry which is preliminary data.</text>
</comment>
<sequence length="74" mass="9010">MERYAWVLFFGLIGGVCLIGFVYFFIKDTSTKKDQQRNYRFLIPDIFLFLLSMINIVFVIYLYFDIQKQLIFFK</sequence>
<keyword evidence="3" id="KW-1185">Reference proteome</keyword>
<keyword evidence="1" id="KW-0472">Membrane</keyword>
<dbReference type="EMBL" id="JAFREL020000002">
    <property type="protein sequence ID" value="MEO1770399.1"/>
    <property type="molecule type" value="Genomic_DNA"/>
</dbReference>
<organism evidence="2 3">
    <name type="scientific">Candidatus Enterococcus ferrettii</name>
    <dbReference type="NCBI Taxonomy" id="2815324"/>
    <lineage>
        <taxon>Bacteria</taxon>
        <taxon>Bacillati</taxon>
        <taxon>Bacillota</taxon>
        <taxon>Bacilli</taxon>
        <taxon>Lactobacillales</taxon>
        <taxon>Enterococcaceae</taxon>
        <taxon>Enterococcus</taxon>
    </lineage>
</organism>
<protein>
    <submittedName>
        <fullName evidence="2">Uncharacterized protein</fullName>
    </submittedName>
</protein>
<dbReference type="Proteomes" id="UP000664357">
    <property type="component" value="Unassembled WGS sequence"/>
</dbReference>
<evidence type="ECO:0000313" key="2">
    <source>
        <dbReference type="EMBL" id="MEO1770399.1"/>
    </source>
</evidence>
<proteinExistence type="predicted"/>
<feature type="transmembrane region" description="Helical" evidence="1">
    <location>
        <begin position="46"/>
        <end position="64"/>
    </location>
</feature>
<gene>
    <name evidence="2" type="ORF">JZO67_002351</name>
</gene>
<evidence type="ECO:0000256" key="1">
    <source>
        <dbReference type="SAM" id="Phobius"/>
    </source>
</evidence>
<evidence type="ECO:0000313" key="3">
    <source>
        <dbReference type="Proteomes" id="UP000664357"/>
    </source>
</evidence>
<keyword evidence="1" id="KW-0812">Transmembrane</keyword>
<name>A0ABV0EP49_9ENTE</name>
<reference evidence="2 3" key="1">
    <citation type="submission" date="2024-02" db="EMBL/GenBank/DDBJ databases">
        <title>The Genome Sequence of Enterococcus sp. DIV0159.</title>
        <authorList>
            <person name="Earl A."/>
            <person name="Manson A."/>
            <person name="Gilmore M."/>
            <person name="Sanders J."/>
            <person name="Shea T."/>
            <person name="Howe W."/>
            <person name="Livny J."/>
            <person name="Cuomo C."/>
            <person name="Neafsey D."/>
            <person name="Birren B."/>
        </authorList>
    </citation>
    <scope>NUCLEOTIDE SEQUENCE [LARGE SCALE GENOMIC DNA]</scope>
    <source>
        <strain evidence="2 3">665A</strain>
    </source>
</reference>